<accession>K0RYF1</accession>
<reference evidence="2 3" key="1">
    <citation type="journal article" date="2012" name="Genome Biol.">
        <title>Genome and low-iron response of an oceanic diatom adapted to chronic iron limitation.</title>
        <authorList>
            <person name="Lommer M."/>
            <person name="Specht M."/>
            <person name="Roy A.S."/>
            <person name="Kraemer L."/>
            <person name="Andreson R."/>
            <person name="Gutowska M.A."/>
            <person name="Wolf J."/>
            <person name="Bergner S.V."/>
            <person name="Schilhabel M.B."/>
            <person name="Klostermeier U.C."/>
            <person name="Beiko R.G."/>
            <person name="Rosenstiel P."/>
            <person name="Hippler M."/>
            <person name="Laroche J."/>
        </authorList>
    </citation>
    <scope>NUCLEOTIDE SEQUENCE [LARGE SCALE GENOMIC DNA]</scope>
    <source>
        <strain evidence="2 3">CCMP1005</strain>
    </source>
</reference>
<evidence type="ECO:0000313" key="2">
    <source>
        <dbReference type="EMBL" id="EJK57509.1"/>
    </source>
</evidence>
<comment type="caution">
    <text evidence="2">The sequence shown here is derived from an EMBL/GenBank/DDBJ whole genome shotgun (WGS) entry which is preliminary data.</text>
</comment>
<evidence type="ECO:0000313" key="3">
    <source>
        <dbReference type="Proteomes" id="UP000266841"/>
    </source>
</evidence>
<protein>
    <submittedName>
        <fullName evidence="2">Uncharacterized protein</fullName>
    </submittedName>
</protein>
<organism evidence="2 3">
    <name type="scientific">Thalassiosira oceanica</name>
    <name type="common">Marine diatom</name>
    <dbReference type="NCBI Taxonomy" id="159749"/>
    <lineage>
        <taxon>Eukaryota</taxon>
        <taxon>Sar</taxon>
        <taxon>Stramenopiles</taxon>
        <taxon>Ochrophyta</taxon>
        <taxon>Bacillariophyta</taxon>
        <taxon>Coscinodiscophyceae</taxon>
        <taxon>Thalassiosirophycidae</taxon>
        <taxon>Thalassiosirales</taxon>
        <taxon>Thalassiosiraceae</taxon>
        <taxon>Thalassiosira</taxon>
    </lineage>
</organism>
<name>K0RYF1_THAOC</name>
<gene>
    <name evidence="2" type="ORF">THAOC_22438</name>
</gene>
<feature type="region of interest" description="Disordered" evidence="1">
    <location>
        <begin position="50"/>
        <end position="110"/>
    </location>
</feature>
<sequence length="131" mass="15007">MPRYATTSSRKVRPYKDLKPKYRAKYGAKIQGILRLWTGPEVSLSCLASNASENKQRGRGRRERQQNYTKQRTQKYRSAIPKEVCGNGKDGPVHRRENGGAAYRTEKEKRTARVARVVRVEQRAMTRATPG</sequence>
<keyword evidence="3" id="KW-1185">Reference proteome</keyword>
<dbReference type="Proteomes" id="UP000266841">
    <property type="component" value="Unassembled WGS sequence"/>
</dbReference>
<dbReference type="EMBL" id="AGNL01027984">
    <property type="protein sequence ID" value="EJK57509.1"/>
    <property type="molecule type" value="Genomic_DNA"/>
</dbReference>
<dbReference type="AlphaFoldDB" id="K0RYF1"/>
<evidence type="ECO:0000256" key="1">
    <source>
        <dbReference type="SAM" id="MobiDB-lite"/>
    </source>
</evidence>
<feature type="compositionally biased region" description="Basic and acidic residues" evidence="1">
    <location>
        <begin position="91"/>
        <end position="110"/>
    </location>
</feature>
<proteinExistence type="predicted"/>